<feature type="domain" description="BPL/LPL catalytic" evidence="4">
    <location>
        <begin position="1"/>
        <end position="185"/>
    </location>
</feature>
<dbReference type="GO" id="GO:0005737">
    <property type="term" value="C:cytoplasm"/>
    <property type="evidence" value="ECO:0007669"/>
    <property type="project" value="TreeGrafter"/>
</dbReference>
<evidence type="ECO:0000256" key="2">
    <source>
        <dbReference type="ARBA" id="ARBA00023267"/>
    </source>
</evidence>
<evidence type="ECO:0000256" key="3">
    <source>
        <dbReference type="ARBA" id="ARBA00024227"/>
    </source>
</evidence>
<dbReference type="Gene3D" id="2.30.30.100">
    <property type="match status" value="1"/>
</dbReference>
<dbReference type="InterPro" id="IPR045864">
    <property type="entry name" value="aa-tRNA-synth_II/BPL/LPL"/>
</dbReference>
<evidence type="ECO:0000256" key="1">
    <source>
        <dbReference type="ARBA" id="ARBA00022598"/>
    </source>
</evidence>
<dbReference type="NCBIfam" id="TIGR00121">
    <property type="entry name" value="birA_ligase"/>
    <property type="match status" value="1"/>
</dbReference>
<organism evidence="5 6">
    <name type="scientific">Microbacterium keratanolyticum</name>
    <dbReference type="NCBI Taxonomy" id="67574"/>
    <lineage>
        <taxon>Bacteria</taxon>
        <taxon>Bacillati</taxon>
        <taxon>Actinomycetota</taxon>
        <taxon>Actinomycetes</taxon>
        <taxon>Micrococcales</taxon>
        <taxon>Microbacteriaceae</taxon>
        <taxon>Microbacterium</taxon>
    </lineage>
</organism>
<sequence>MNLPHTSAAAARLDIAEATGSTNADLLADASDAAAFPHFSVRVTDDQRAGRGRLDREWTAPAGSAVAVSVLLRDLEIAPDQRGWIPLAAGAAMAEAVAAQLPDARVGVKWPNDVLVDGQKICGILAEAAGTGVIVIGAGVNTEMTAEQLPVPTATSFRLRGVTCDVDLLLAGYLARLDAHLTDLAEHGTAIASGLRRAVSARCLTIGQPVTAHLPGGGELRGEAVRLAADGQLVLQTEDGEASVAAGDIVHLRPAS</sequence>
<dbReference type="EMBL" id="BSET01000002">
    <property type="protein sequence ID" value="GLK02965.1"/>
    <property type="molecule type" value="Genomic_DNA"/>
</dbReference>
<dbReference type="Proteomes" id="UP001142325">
    <property type="component" value="Unassembled WGS sequence"/>
</dbReference>
<dbReference type="PANTHER" id="PTHR12835:SF5">
    <property type="entry name" value="BIOTIN--PROTEIN LIGASE"/>
    <property type="match status" value="1"/>
</dbReference>
<dbReference type="Gene3D" id="3.30.930.10">
    <property type="entry name" value="Bira Bifunctional Protein, Domain 2"/>
    <property type="match status" value="1"/>
</dbReference>
<dbReference type="PROSITE" id="PS51733">
    <property type="entry name" value="BPL_LPL_CATALYTIC"/>
    <property type="match status" value="1"/>
</dbReference>
<dbReference type="Pfam" id="PF02237">
    <property type="entry name" value="BPL_C"/>
    <property type="match status" value="1"/>
</dbReference>
<gene>
    <name evidence="5" type="ORF">GCM10017596_26800</name>
</gene>
<reference evidence="5" key="1">
    <citation type="journal article" date="2014" name="Int. J. Syst. Evol. Microbiol.">
        <title>Complete genome sequence of Corynebacterium casei LMG S-19264T (=DSM 44701T), isolated from a smear-ripened cheese.</title>
        <authorList>
            <consortium name="US DOE Joint Genome Institute (JGI-PGF)"/>
            <person name="Walter F."/>
            <person name="Albersmeier A."/>
            <person name="Kalinowski J."/>
            <person name="Ruckert C."/>
        </authorList>
    </citation>
    <scope>NUCLEOTIDE SEQUENCE</scope>
    <source>
        <strain evidence="5">VKM Ac-1958</strain>
    </source>
</reference>
<comment type="caution">
    <text evidence="5">The sequence shown here is derived from an EMBL/GenBank/DDBJ whole genome shotgun (WGS) entry which is preliminary data.</text>
</comment>
<dbReference type="Pfam" id="PF03099">
    <property type="entry name" value="BPL_LplA_LipB"/>
    <property type="match status" value="1"/>
</dbReference>
<dbReference type="PANTHER" id="PTHR12835">
    <property type="entry name" value="BIOTIN PROTEIN LIGASE"/>
    <property type="match status" value="1"/>
</dbReference>
<keyword evidence="1 5" id="KW-0436">Ligase</keyword>
<keyword evidence="2" id="KW-0092">Biotin</keyword>
<reference evidence="5" key="2">
    <citation type="submission" date="2023-01" db="EMBL/GenBank/DDBJ databases">
        <authorList>
            <person name="Sun Q."/>
            <person name="Evtushenko L."/>
        </authorList>
    </citation>
    <scope>NUCLEOTIDE SEQUENCE</scope>
    <source>
        <strain evidence="5">VKM Ac-1958</strain>
    </source>
</reference>
<dbReference type="AlphaFoldDB" id="A0A9W6HV89"/>
<dbReference type="EC" id="6.3.4.15" evidence="3"/>
<dbReference type="GO" id="GO:0004077">
    <property type="term" value="F:biotin--[biotin carboxyl-carrier protein] ligase activity"/>
    <property type="evidence" value="ECO:0007669"/>
    <property type="project" value="UniProtKB-EC"/>
</dbReference>
<evidence type="ECO:0000313" key="6">
    <source>
        <dbReference type="Proteomes" id="UP001142325"/>
    </source>
</evidence>
<dbReference type="InterPro" id="IPR003142">
    <property type="entry name" value="BPL_C"/>
</dbReference>
<accession>A0A9W6HV89</accession>
<evidence type="ECO:0000259" key="4">
    <source>
        <dbReference type="PROSITE" id="PS51733"/>
    </source>
</evidence>
<name>A0A9W6HV89_9MICO</name>
<dbReference type="RefSeq" id="WP_204937779.1">
    <property type="nucleotide sequence ID" value="NZ_BAAAUM010000002.1"/>
</dbReference>
<dbReference type="InterPro" id="IPR004143">
    <property type="entry name" value="BPL_LPL_catalytic"/>
</dbReference>
<proteinExistence type="predicted"/>
<keyword evidence="6" id="KW-1185">Reference proteome</keyword>
<dbReference type="SUPFAM" id="SSF55681">
    <property type="entry name" value="Class II aaRS and biotin synthetases"/>
    <property type="match status" value="1"/>
</dbReference>
<dbReference type="InterPro" id="IPR004408">
    <property type="entry name" value="Biotin_CoA_COase_ligase"/>
</dbReference>
<evidence type="ECO:0000313" key="5">
    <source>
        <dbReference type="EMBL" id="GLK02965.1"/>
    </source>
</evidence>
<protein>
    <recommendedName>
        <fullName evidence="3">biotin--[biotin carboxyl-carrier protein] ligase</fullName>
        <ecNumber evidence="3">6.3.4.15</ecNumber>
    </recommendedName>
</protein>